<evidence type="ECO:0000256" key="3">
    <source>
        <dbReference type="ARBA" id="ARBA00022989"/>
    </source>
</evidence>
<evidence type="ECO:0000259" key="8">
    <source>
        <dbReference type="Pfam" id="PF22893"/>
    </source>
</evidence>
<evidence type="ECO:0000256" key="2">
    <source>
        <dbReference type="ARBA" id="ARBA00022692"/>
    </source>
</evidence>
<feature type="repeat" description="ANK" evidence="5">
    <location>
        <begin position="60"/>
        <end position="92"/>
    </location>
</feature>
<comment type="subcellular location">
    <subcellularLocation>
        <location evidence="1">Membrane</location>
        <topology evidence="1">Multi-pass membrane protein</topology>
    </subcellularLocation>
</comment>
<keyword evidence="2 7" id="KW-0812">Transmembrane</keyword>
<feature type="repeat" description="ANK" evidence="5">
    <location>
        <begin position="436"/>
        <end position="468"/>
    </location>
</feature>
<proteinExistence type="predicted"/>
<feature type="repeat" description="ANK" evidence="5">
    <location>
        <begin position="160"/>
        <end position="192"/>
    </location>
</feature>
<evidence type="ECO:0000256" key="6">
    <source>
        <dbReference type="SAM" id="MobiDB-lite"/>
    </source>
</evidence>
<accession>A0A084FZ63</accession>
<keyword evidence="3 7" id="KW-1133">Transmembrane helix</keyword>
<feature type="region of interest" description="Disordered" evidence="6">
    <location>
        <begin position="588"/>
        <end position="637"/>
    </location>
</feature>
<reference evidence="9 10" key="1">
    <citation type="journal article" date="2014" name="Genome Announc.">
        <title>Draft genome sequence of the pathogenic fungus Scedosporium apiospermum.</title>
        <authorList>
            <person name="Vandeputte P."/>
            <person name="Ghamrawi S."/>
            <person name="Rechenmann M."/>
            <person name="Iltis A."/>
            <person name="Giraud S."/>
            <person name="Fleury M."/>
            <person name="Thornton C."/>
            <person name="Delhaes L."/>
            <person name="Meyer W."/>
            <person name="Papon N."/>
            <person name="Bouchara J.P."/>
        </authorList>
    </citation>
    <scope>NUCLEOTIDE SEQUENCE [LARGE SCALE GENOMIC DNA]</scope>
    <source>
        <strain evidence="9 10">IHEM 14462</strain>
    </source>
</reference>
<feature type="repeat" description="ANK" evidence="5">
    <location>
        <begin position="93"/>
        <end position="125"/>
    </location>
</feature>
<dbReference type="VEuPathDB" id="FungiDB:SAPIO_CDS8229"/>
<evidence type="ECO:0000256" key="4">
    <source>
        <dbReference type="ARBA" id="ARBA00023136"/>
    </source>
</evidence>
<evidence type="ECO:0000256" key="5">
    <source>
        <dbReference type="PROSITE-ProRule" id="PRU00023"/>
    </source>
</evidence>
<dbReference type="InterPro" id="IPR002110">
    <property type="entry name" value="Ankyrin_rpt"/>
</dbReference>
<dbReference type="SUPFAM" id="SSF48403">
    <property type="entry name" value="Ankyrin repeat"/>
    <property type="match status" value="1"/>
</dbReference>
<dbReference type="SUPFAM" id="SSF144083">
    <property type="entry name" value="Magnesium transport protein CorA, transmembrane region"/>
    <property type="match status" value="1"/>
</dbReference>
<dbReference type="RefSeq" id="XP_016640174.1">
    <property type="nucleotide sequence ID" value="XM_016789911.1"/>
</dbReference>
<dbReference type="EMBL" id="JOWA01000121">
    <property type="protein sequence ID" value="KEZ40375.1"/>
    <property type="molecule type" value="Genomic_DNA"/>
</dbReference>
<feature type="compositionally biased region" description="Pro residues" evidence="6">
    <location>
        <begin position="292"/>
        <end position="311"/>
    </location>
</feature>
<dbReference type="Gene3D" id="1.20.58.340">
    <property type="entry name" value="Magnesium transport protein CorA, transmembrane region"/>
    <property type="match status" value="1"/>
</dbReference>
<dbReference type="InterPro" id="IPR045863">
    <property type="entry name" value="CorA_TM1_TM2"/>
</dbReference>
<dbReference type="InterPro" id="IPR036770">
    <property type="entry name" value="Ankyrin_rpt-contain_sf"/>
</dbReference>
<dbReference type="Proteomes" id="UP000028545">
    <property type="component" value="Unassembled WGS sequence"/>
</dbReference>
<dbReference type="KEGG" id="sapo:SAPIO_CDS8229"/>
<dbReference type="PANTHER" id="PTHR21174">
    <property type="match status" value="1"/>
</dbReference>
<dbReference type="SMART" id="SM00248">
    <property type="entry name" value="ANK"/>
    <property type="match status" value="6"/>
</dbReference>
<evidence type="ECO:0000256" key="7">
    <source>
        <dbReference type="SAM" id="Phobius"/>
    </source>
</evidence>
<dbReference type="OrthoDB" id="341259at2759"/>
<dbReference type="HOGENOM" id="CLU_264635_0_0_1"/>
<keyword evidence="10" id="KW-1185">Reference proteome</keyword>
<dbReference type="AlphaFoldDB" id="A0A084FZ63"/>
<keyword evidence="5" id="KW-0040">ANK repeat</keyword>
<keyword evidence="4 7" id="KW-0472">Membrane</keyword>
<dbReference type="InterPro" id="IPR002523">
    <property type="entry name" value="MgTranspt_CorA/ZnTranspt_ZntB"/>
</dbReference>
<feature type="region of interest" description="Disordered" evidence="6">
    <location>
        <begin position="213"/>
        <end position="232"/>
    </location>
</feature>
<dbReference type="Pfam" id="PF00023">
    <property type="entry name" value="Ank"/>
    <property type="match status" value="1"/>
</dbReference>
<dbReference type="Gene3D" id="1.25.40.20">
    <property type="entry name" value="Ankyrin repeat-containing domain"/>
    <property type="match status" value="2"/>
</dbReference>
<feature type="region of interest" description="Disordered" evidence="6">
    <location>
        <begin position="281"/>
        <end position="322"/>
    </location>
</feature>
<dbReference type="Pfam" id="PF12796">
    <property type="entry name" value="Ank_2"/>
    <property type="match status" value="2"/>
</dbReference>
<dbReference type="PROSITE" id="PS50088">
    <property type="entry name" value="ANK_REPEAT"/>
    <property type="match status" value="5"/>
</dbReference>
<organism evidence="9 10">
    <name type="scientific">Pseudallescheria apiosperma</name>
    <name type="common">Scedosporium apiospermum</name>
    <dbReference type="NCBI Taxonomy" id="563466"/>
    <lineage>
        <taxon>Eukaryota</taxon>
        <taxon>Fungi</taxon>
        <taxon>Dikarya</taxon>
        <taxon>Ascomycota</taxon>
        <taxon>Pezizomycotina</taxon>
        <taxon>Sordariomycetes</taxon>
        <taxon>Hypocreomycetidae</taxon>
        <taxon>Microascales</taxon>
        <taxon>Microascaceae</taxon>
        <taxon>Scedosporium</taxon>
    </lineage>
</organism>
<feature type="region of interest" description="Disordered" evidence="6">
    <location>
        <begin position="1"/>
        <end position="24"/>
    </location>
</feature>
<feature type="region of interest" description="Disordered" evidence="6">
    <location>
        <begin position="242"/>
        <end position="268"/>
    </location>
</feature>
<evidence type="ECO:0000256" key="1">
    <source>
        <dbReference type="ARBA" id="ARBA00004141"/>
    </source>
</evidence>
<evidence type="ECO:0000313" key="10">
    <source>
        <dbReference type="Proteomes" id="UP000028545"/>
    </source>
</evidence>
<gene>
    <name evidence="9" type="ORF">SAPIO_CDS8229</name>
</gene>
<dbReference type="Gene3D" id="1.10.3210.10">
    <property type="entry name" value="Hypothetical protein af1432"/>
    <property type="match status" value="1"/>
</dbReference>
<protein>
    <recommendedName>
        <fullName evidence="8">Ubiquitin-like domain-containing protein</fullName>
    </recommendedName>
</protein>
<feature type="region of interest" description="Disordered" evidence="6">
    <location>
        <begin position="409"/>
        <end position="433"/>
    </location>
</feature>
<dbReference type="PRINTS" id="PR01415">
    <property type="entry name" value="ANKYRIN"/>
</dbReference>
<dbReference type="InterPro" id="IPR054464">
    <property type="entry name" value="ULD_fung"/>
</dbReference>
<sequence length="1263" mass="141406">MAAVAESQERGAPSGSKLNVESETDDAATRLRDAIISGSVETVTELLNRHPDIIETPDFEGHTPLHLAVEHAKLSIIPVLLDNDANIEVVDSDGRTVLHRAARQGNVDLARLLLERGANVEAISREGERPLWIAAKLGNEPVARLLLDCAANIESVNDQTGTTALYEAVTRGDISIVQLLLDNGADADATASEKKQKQPQIPLPHRATPFHPGMAKGAAPPRPPGLGLGGGWVPPAAYARPGSRIKTTKKKKAGGGISPWIPGKGWDEAEKKRKTLLELAEEEAKQSRPRPRPPPPPDFHHVPPPPPPPYHLGPRVSDGAAGAPETIKFRDAVGRRFNFPFHLCSTWNGMEDLIRQAFIGIDVLAPLVAQGKYDLCGPDGGIILPAVWESVIQPGWAIQMLMWPPESGPLDQGAPVVPPAKGQPQPPPPNLKGGIKKPTPLFEAMIRGDLELVKLLLRHGADTALKDHLGQLSLDELSEEKRKEIANLLNSGSLLEGPSIGKPRQKDIETRARFSRALPAPRHDPEKMAACRSFEVSMMEFHLDGRERRYSKSASIYELLYGIGPQGVRASERPEDLIGRKPQFTWYHIPANNMDQPPSPKVETVEQENSRDTHSANANNEANSRETPQSPDQATEANQPETFTIHLNNQSPKKTHKKPGTAVLDIVHPFEHLIRGYLKSRNPEDVPTLQPRRTLDQYVYGRVEGTYERAKDQVIYRYTRRYHGQAIKIFMVDQLWVWILNKETVITCCPLNWESWGQEQDTHRNRYNIHTIIRDDPLNVYQHILRHLKKPFRKPVTSVYDMARLVVDTCVGLFDPHDLPNDLQFFDFFEYEVARVSNSATRRLQAFRNRLNQPSLTTDDLDIRLDISLLAEVQEIRDELDMLRMVLKHQNDAVGAMKEILSRKGVTQWEENRVSATHDHRIQTMEKLVKNTKDSLINLIDLKQKQANFLEVLSARKQAENTAEQARASTRIQTMMADQALESGRQGKTLMVFTVVTIIFLPSSFLAAVFAINLDSLPQSADGRLPLGYFLTFLFTVGAALCIPLVFIAFNLEKIVNLMRQMYQNVILYSSKDRKYHNLGHVNSLLELLRQHRGVLADPDAIEAAIWFHDAIYDAKATDNETKSAELALSRLSSTDPPLDRERVDRICTMIEATATHTVPQFTDARFVSDAEMFLDMDLSILGAEEEAFEKYEAAVREEYAWVSQEGWRKGRSDVLRSFLQRPFIFYSAVFRDGYEKAARENIARSLKKLNAAAEAASDTAIL</sequence>
<feature type="domain" description="Ubiquitin-like" evidence="8">
    <location>
        <begin position="324"/>
        <end position="405"/>
    </location>
</feature>
<dbReference type="Pfam" id="PF22893">
    <property type="entry name" value="ULD_2"/>
    <property type="match status" value="1"/>
</dbReference>
<dbReference type="GO" id="GO:0016020">
    <property type="term" value="C:membrane"/>
    <property type="evidence" value="ECO:0007669"/>
    <property type="project" value="UniProtKB-SubCell"/>
</dbReference>
<dbReference type="GO" id="GO:0046873">
    <property type="term" value="F:metal ion transmembrane transporter activity"/>
    <property type="evidence" value="ECO:0007669"/>
    <property type="project" value="InterPro"/>
</dbReference>
<comment type="caution">
    <text evidence="9">The sequence shown here is derived from an EMBL/GenBank/DDBJ whole genome shotgun (WGS) entry which is preliminary data.</text>
</comment>
<feature type="transmembrane region" description="Helical" evidence="7">
    <location>
        <begin position="990"/>
        <end position="1012"/>
    </location>
</feature>
<dbReference type="GeneID" id="27727301"/>
<dbReference type="Pfam" id="PF01544">
    <property type="entry name" value="CorA"/>
    <property type="match status" value="1"/>
</dbReference>
<feature type="transmembrane region" description="Helical" evidence="7">
    <location>
        <begin position="1027"/>
        <end position="1052"/>
    </location>
</feature>
<feature type="compositionally biased region" description="Polar residues" evidence="6">
    <location>
        <begin position="625"/>
        <end position="637"/>
    </location>
</feature>
<feature type="compositionally biased region" description="Low complexity" evidence="6">
    <location>
        <begin position="413"/>
        <end position="423"/>
    </location>
</feature>
<dbReference type="SUPFAM" id="SSF109604">
    <property type="entry name" value="HD-domain/PDEase-like"/>
    <property type="match status" value="1"/>
</dbReference>
<evidence type="ECO:0000313" key="9">
    <source>
        <dbReference type="EMBL" id="KEZ40375.1"/>
    </source>
</evidence>
<dbReference type="PROSITE" id="PS50297">
    <property type="entry name" value="ANK_REP_REGION"/>
    <property type="match status" value="5"/>
</dbReference>
<dbReference type="PANTHER" id="PTHR21174:SF0">
    <property type="entry name" value="HD PHOSPHOHYDROLASE FAMILY PROTEIN-RELATED"/>
    <property type="match status" value="1"/>
</dbReference>
<dbReference type="InterPro" id="IPR009218">
    <property type="entry name" value="HD_phosphohydro"/>
</dbReference>
<name>A0A084FZ63_PSEDA</name>
<feature type="repeat" description="ANK" evidence="5">
    <location>
        <begin position="126"/>
        <end position="158"/>
    </location>
</feature>